<dbReference type="InParanoid" id="A0A2P6NSX7"/>
<dbReference type="Proteomes" id="UP000241769">
    <property type="component" value="Unassembled WGS sequence"/>
</dbReference>
<evidence type="ECO:0000313" key="2">
    <source>
        <dbReference type="EMBL" id="PRP87069.1"/>
    </source>
</evidence>
<name>A0A2P6NSX7_9EUKA</name>
<reference evidence="2 3" key="1">
    <citation type="journal article" date="2018" name="Genome Biol. Evol.">
        <title>Multiple Roots of Fruiting Body Formation in Amoebozoa.</title>
        <authorList>
            <person name="Hillmann F."/>
            <person name="Forbes G."/>
            <person name="Novohradska S."/>
            <person name="Ferling I."/>
            <person name="Riege K."/>
            <person name="Groth M."/>
            <person name="Westermann M."/>
            <person name="Marz M."/>
            <person name="Spaller T."/>
            <person name="Winckler T."/>
            <person name="Schaap P."/>
            <person name="Glockner G."/>
        </authorList>
    </citation>
    <scope>NUCLEOTIDE SEQUENCE [LARGE SCALE GENOMIC DNA]</scope>
    <source>
        <strain evidence="2 3">Jena</strain>
    </source>
</reference>
<comment type="caution">
    <text evidence="2">The sequence shown here is derived from an EMBL/GenBank/DDBJ whole genome shotgun (WGS) entry which is preliminary data.</text>
</comment>
<dbReference type="AlphaFoldDB" id="A0A2P6NSX7"/>
<gene>
    <name evidence="2" type="ORF">PROFUN_04805</name>
</gene>
<accession>A0A2P6NSX7</accession>
<protein>
    <submittedName>
        <fullName evidence="2">Uncharacterized protein</fullName>
    </submittedName>
</protein>
<evidence type="ECO:0000313" key="3">
    <source>
        <dbReference type="Proteomes" id="UP000241769"/>
    </source>
</evidence>
<evidence type="ECO:0000256" key="1">
    <source>
        <dbReference type="SAM" id="MobiDB-lite"/>
    </source>
</evidence>
<sequence>MLRSLSLRPILTRPPVPRARFATSHSGANTGKAPAGQKDAQPNHSPEANSHIKDEKNQTGPNPVSAAADQQMKQSSSKIGEPAKDAVEANTNNSNNVEGETLKPKLGNDRAAQGQNTTKWG</sequence>
<dbReference type="EMBL" id="MDYQ01000023">
    <property type="protein sequence ID" value="PRP87069.1"/>
    <property type="molecule type" value="Genomic_DNA"/>
</dbReference>
<feature type="region of interest" description="Disordered" evidence="1">
    <location>
        <begin position="1"/>
        <end position="121"/>
    </location>
</feature>
<keyword evidence="3" id="KW-1185">Reference proteome</keyword>
<organism evidence="2 3">
    <name type="scientific">Planoprotostelium fungivorum</name>
    <dbReference type="NCBI Taxonomy" id="1890364"/>
    <lineage>
        <taxon>Eukaryota</taxon>
        <taxon>Amoebozoa</taxon>
        <taxon>Evosea</taxon>
        <taxon>Variosea</taxon>
        <taxon>Cavosteliida</taxon>
        <taxon>Cavosteliaceae</taxon>
        <taxon>Planoprotostelium</taxon>
    </lineage>
</organism>
<proteinExistence type="predicted"/>
<feature type="compositionally biased region" description="Polar residues" evidence="1">
    <location>
        <begin position="89"/>
        <end position="98"/>
    </location>
</feature>